<feature type="coiled-coil region" evidence="1">
    <location>
        <begin position="1314"/>
        <end position="1352"/>
    </location>
</feature>
<organism evidence="5 6">
    <name type="scientific">Holothuria leucospilota</name>
    <name type="common">Black long sea cucumber</name>
    <name type="synonym">Mertensiothuria leucospilota</name>
    <dbReference type="NCBI Taxonomy" id="206669"/>
    <lineage>
        <taxon>Eukaryota</taxon>
        <taxon>Metazoa</taxon>
        <taxon>Echinodermata</taxon>
        <taxon>Eleutherozoa</taxon>
        <taxon>Echinozoa</taxon>
        <taxon>Holothuroidea</taxon>
        <taxon>Aspidochirotacea</taxon>
        <taxon>Aspidochirotida</taxon>
        <taxon>Holothuriidae</taxon>
        <taxon>Holothuria</taxon>
    </lineage>
</organism>
<feature type="signal peptide" evidence="2">
    <location>
        <begin position="1"/>
        <end position="17"/>
    </location>
</feature>
<feature type="domain" description="NACHT" evidence="4">
    <location>
        <begin position="596"/>
        <end position="687"/>
    </location>
</feature>
<accession>A0A9Q1CJ16</accession>
<keyword evidence="6" id="KW-1185">Reference proteome</keyword>
<comment type="caution">
    <text evidence="5">The sequence shown here is derived from an EMBL/GenBank/DDBJ whole genome shotgun (WGS) entry which is preliminary data.</text>
</comment>
<feature type="domain" description="Ig-like" evidence="3">
    <location>
        <begin position="345"/>
        <end position="448"/>
    </location>
</feature>
<dbReference type="InterPro" id="IPR036179">
    <property type="entry name" value="Ig-like_dom_sf"/>
</dbReference>
<name>A0A9Q1CJ16_HOLLE</name>
<keyword evidence="1" id="KW-0175">Coiled coil</keyword>
<dbReference type="OrthoDB" id="427518at2759"/>
<dbReference type="SUPFAM" id="SSF57845">
    <property type="entry name" value="B-box zinc-binding domain"/>
    <property type="match status" value="1"/>
</dbReference>
<evidence type="ECO:0000256" key="2">
    <source>
        <dbReference type="SAM" id="SignalP"/>
    </source>
</evidence>
<dbReference type="SMART" id="SM00409">
    <property type="entry name" value="IG"/>
    <property type="match status" value="3"/>
</dbReference>
<dbReference type="InterPro" id="IPR003599">
    <property type="entry name" value="Ig_sub"/>
</dbReference>
<dbReference type="PANTHER" id="PTHR46312">
    <property type="entry name" value="NACHT DOMAIN-CONTAINING PROTEIN"/>
    <property type="match status" value="1"/>
</dbReference>
<dbReference type="PROSITE" id="PS50835">
    <property type="entry name" value="IG_LIKE"/>
    <property type="match status" value="1"/>
</dbReference>
<dbReference type="Gene3D" id="3.30.160.60">
    <property type="entry name" value="Classic Zinc Finger"/>
    <property type="match status" value="1"/>
</dbReference>
<dbReference type="InterPro" id="IPR007110">
    <property type="entry name" value="Ig-like_dom"/>
</dbReference>
<reference evidence="5" key="1">
    <citation type="submission" date="2021-10" db="EMBL/GenBank/DDBJ databases">
        <title>Tropical sea cucumber genome reveals ecological adaptation and Cuvierian tubules defense mechanism.</title>
        <authorList>
            <person name="Chen T."/>
        </authorList>
    </citation>
    <scope>NUCLEOTIDE SEQUENCE</scope>
    <source>
        <strain evidence="5">Nanhai2018</strain>
        <tissue evidence="5">Muscle</tissue>
    </source>
</reference>
<evidence type="ECO:0000313" key="6">
    <source>
        <dbReference type="Proteomes" id="UP001152320"/>
    </source>
</evidence>
<dbReference type="PANTHER" id="PTHR46312:SF2">
    <property type="entry name" value="NUCLEOTIDE-BINDING OLIGOMERIZATION DOMAIN-CONTAINING PROTEIN 2-LIKE"/>
    <property type="match status" value="1"/>
</dbReference>
<keyword evidence="2" id="KW-0732">Signal</keyword>
<protein>
    <submittedName>
        <fullName evidence="5">Uncharacterized protein</fullName>
    </submittedName>
</protein>
<feature type="chain" id="PRO_5040472037" evidence="2">
    <location>
        <begin position="18"/>
        <end position="1754"/>
    </location>
</feature>
<proteinExistence type="predicted"/>
<evidence type="ECO:0000259" key="3">
    <source>
        <dbReference type="PROSITE" id="PS50835"/>
    </source>
</evidence>
<dbReference type="Pfam" id="PF05729">
    <property type="entry name" value="NACHT"/>
    <property type="match status" value="1"/>
</dbReference>
<dbReference type="EMBL" id="JAIZAY010000002">
    <property type="protein sequence ID" value="KAJ8046173.1"/>
    <property type="molecule type" value="Genomic_DNA"/>
</dbReference>
<evidence type="ECO:0000313" key="5">
    <source>
        <dbReference type="EMBL" id="KAJ8046173.1"/>
    </source>
</evidence>
<dbReference type="SUPFAM" id="SSF52540">
    <property type="entry name" value="P-loop containing nucleoside triphosphate hydrolases"/>
    <property type="match status" value="1"/>
</dbReference>
<evidence type="ECO:0000256" key="1">
    <source>
        <dbReference type="SAM" id="Coils"/>
    </source>
</evidence>
<dbReference type="SUPFAM" id="SSF48726">
    <property type="entry name" value="Immunoglobulin"/>
    <property type="match status" value="2"/>
</dbReference>
<sequence>MTFLFSVMLLFGGLSTGVCFGELQGPPCQALQYIEFGKTGVLECKYHNFFSVIWYNSTDYVNSEPLLYFKQFVKSGPGYVTGEFDVNQNGSLLIRNVSFQHEGNFTVIKLDSPRDNVLPIYIRTIVVVKNADMHPIIDQCKQETELCFMDAEPMSNLTCYIEDVRPAIDLSWFTRRSYGDVEIADKVLVQERGFLYTTYSTTRVKSNPIALELLLCKSRSKIPFIEGHQREVLIQKKALSLTSIKPLKKLVRQGNMVKLSCTEGDNFFFVWKRTDVQRNHTDNILFGLLGNYTNSKVLLEGFKVGVQGSLIVESVDIAHENLYSCVYGNYHVQDVRTYEITIYVPPVPEYPLVNECNDTSADCIVRVNQTGTLTCFVTGIRPIVELEWRVSSENASTMIEFFEDVVTVKNSTETFDVYLTSKFVLKSKTSTRLTVECKSVNSEWVTLNLSRKVELVFMDETKAQTPQTFPKLYVIPIVVTFALTIPIGLVFWKVCMKRGTRMKPKVEDEECDPMLLDNVSSQGTSEKQSIFRQELRRGYELNYSQALKPLSCFKADTVSLKDKFIEPRVGVLQKDGTWTALKTYHEIMENLSEGHEHFILNGESGYGKTTLAIQMAYDWSKGYPEYPLRNVEILLFLNLRQLEGKPPTCKTIQQFLLPVNSTLKEQDLDDIIRNSRSTVIILDECDEYSRQGPFTLSDIIDSIDNELFQNLKLVAITSRSFQSTLKYNKNVKILKLLGLCEINQENVLQNIKLKYGDESATLPTYFSKDFWLHGLYEVPLFFSILSCMICTKSDPPMNHQSVTMFFKEISASFIDSGAKKEISNESDDVDFETGNTRLSEAAYSLLSGSIQNTRWYQDELEKLLGSHYFDKLFSSGLLVEKGERCSSLEVPRREIRFCHGIFCEWFAALHVALRAYKDNSDTLIKVMENIDPMVFQFVYRFTCGLNPSMAPGLIERLMTRYDGEELASLCFFEHSQNGGKCDEVVQTICSKQIKFEVMDSNMLQISRIKLLTTASTHKVPIHCVIINNCLRYGTLNADGLCLLNGIVLPKLETLQRLVITDKKSNLENSDTKNILSYALHCKNLETLKFISSKPPAIQPSPEDTRKNVKLNVLWENILDSRILCRLNLTSGTWKEMPNGIGYNKQPIANEKYQAFTRALCSQVDTGQRKMILTFLGAHGQECEKYEEQDDEKFIETLQKTASVSETNVSRLAECAKALHMDNLTSFLDEYLDSSSFLATTSVNGRSNEPICQDDAESSGMLEDNFTQNEGNMTVTFDTCAHDRDKLLLFCITCNILLCYKCKFYNHKSCLVVEKNKIDDQIIKYQQQLEKELDDTEEELQSLDDDKEILISIDINKRTLERINDSYGFLHDCLKIQAEKSFSTLREMSSELLNTLQKIEKDISLLKVSNEETGRKQNLEQLQDITIYKNRIIETLKQADDIMKTLRDRSASLLFYRPSFSGKLALVTFGYITGTVRLSKTEVVLVYDQRNTNKPSVRLVCVSCENSANVIWSKCMKIEHLSRTLTKNAKLVVANRSLPALDGMSVFFGCGRSVYVAKVNVMHSSSYIKSLTSFNIESEDDFTITGISVPPMIGTGDRLILVIDNFSHTICKFNEEYTLLGKINLNSDFEHLTAGSHDGDLVFAFSVENEVKLMVEKYPSAIFKTKNPPLHNSKLIPKDMFFDGSVLCVLWVIEGGKNSEKIFKIISYRNNGSIHCISCTGNCKPYVQVVGISHFKNEGIVSFSNGTVTCYETIN</sequence>
<dbReference type="PROSITE" id="PS50837">
    <property type="entry name" value="NACHT"/>
    <property type="match status" value="1"/>
</dbReference>
<gene>
    <name evidence="5" type="ORF">HOLleu_04767</name>
</gene>
<evidence type="ECO:0000259" key="4">
    <source>
        <dbReference type="PROSITE" id="PS50837"/>
    </source>
</evidence>
<dbReference type="Proteomes" id="UP001152320">
    <property type="component" value="Chromosome 2"/>
</dbReference>
<dbReference type="Gene3D" id="3.40.50.300">
    <property type="entry name" value="P-loop containing nucleotide triphosphate hydrolases"/>
    <property type="match status" value="1"/>
</dbReference>
<dbReference type="InterPro" id="IPR007111">
    <property type="entry name" value="NACHT_NTPase"/>
</dbReference>
<dbReference type="InterPro" id="IPR027417">
    <property type="entry name" value="P-loop_NTPase"/>
</dbReference>